<feature type="compositionally biased region" description="Low complexity" evidence="1">
    <location>
        <begin position="86"/>
        <end position="102"/>
    </location>
</feature>
<reference evidence="3" key="1">
    <citation type="submission" date="2016-10" db="EMBL/GenBank/DDBJ databases">
        <authorList>
            <person name="Varghese N."/>
            <person name="Submissions S."/>
        </authorList>
    </citation>
    <scope>NUCLEOTIDE SEQUENCE [LARGE SCALE GENOMIC DNA]</scope>
    <source>
        <strain evidence="3">BL36</strain>
    </source>
</reference>
<accession>A0A1I4KZY6</accession>
<name>A0A1I4KZY6_9HYPH</name>
<feature type="region of interest" description="Disordered" evidence="1">
    <location>
        <begin position="1"/>
        <end position="23"/>
    </location>
</feature>
<evidence type="ECO:0000313" key="3">
    <source>
        <dbReference type="Proteomes" id="UP000199048"/>
    </source>
</evidence>
<dbReference type="AlphaFoldDB" id="A0A1I4KZY6"/>
<keyword evidence="3" id="KW-1185">Reference proteome</keyword>
<organism evidence="2 3">
    <name type="scientific">Methylobacterium pseudosasicola</name>
    <dbReference type="NCBI Taxonomy" id="582667"/>
    <lineage>
        <taxon>Bacteria</taxon>
        <taxon>Pseudomonadati</taxon>
        <taxon>Pseudomonadota</taxon>
        <taxon>Alphaproteobacteria</taxon>
        <taxon>Hyphomicrobiales</taxon>
        <taxon>Methylobacteriaceae</taxon>
        <taxon>Methylobacterium</taxon>
    </lineage>
</organism>
<sequence>MAAAAYRRVGSEGLRGGTPDPNLRLGHAVFVGRRLCGLHPNIRRISDTSTRTCLAISWTSSSEAAARSAVSVLATAGTDASRPSGRASQRCARPPSAAPARRSPSDRVPSRRRGGACRGYGTTPGSARPEGAIQNGQRQAGPLLFAIIEGRQRVAILHVGRHHGHRQDVTLGIDQGHAFAPDQPFGSVVAARPAYADAQDALCVDDRHPRRGTPAAAPSLPTDQSPPPALEQALIDPAPEPAVALQLRFLAFPSSAYFAGLTAVTPFVVRRSTFEMGVLGSRLMRTSPERPRDDVGGLDAPLRQPHGEAADLLDRPADQ</sequence>
<dbReference type="Proteomes" id="UP000199048">
    <property type="component" value="Unassembled WGS sequence"/>
</dbReference>
<evidence type="ECO:0000256" key="1">
    <source>
        <dbReference type="SAM" id="MobiDB-lite"/>
    </source>
</evidence>
<feature type="region of interest" description="Disordered" evidence="1">
    <location>
        <begin position="285"/>
        <end position="319"/>
    </location>
</feature>
<feature type="region of interest" description="Disordered" evidence="1">
    <location>
        <begin position="76"/>
        <end position="133"/>
    </location>
</feature>
<proteinExistence type="predicted"/>
<protein>
    <submittedName>
        <fullName evidence="2">Uncharacterized protein</fullName>
    </submittedName>
</protein>
<feature type="compositionally biased region" description="Basic and acidic residues" evidence="1">
    <location>
        <begin position="305"/>
        <end position="319"/>
    </location>
</feature>
<feature type="region of interest" description="Disordered" evidence="1">
    <location>
        <begin position="207"/>
        <end position="228"/>
    </location>
</feature>
<dbReference type="EMBL" id="FOTK01000012">
    <property type="protein sequence ID" value="SFL84324.1"/>
    <property type="molecule type" value="Genomic_DNA"/>
</dbReference>
<gene>
    <name evidence="2" type="ORF">SAMN05192568_101232</name>
</gene>
<evidence type="ECO:0000313" key="2">
    <source>
        <dbReference type="EMBL" id="SFL84324.1"/>
    </source>
</evidence>